<gene>
    <name evidence="3" type="ORF">M501DRAFT_999288</name>
</gene>
<dbReference type="EMBL" id="MU006110">
    <property type="protein sequence ID" value="KAF2835257.1"/>
    <property type="molecule type" value="Genomic_DNA"/>
</dbReference>
<feature type="domain" description="Histone deacetylase complex subunit SAP30 Sin3 binding" evidence="2">
    <location>
        <begin position="129"/>
        <end position="162"/>
    </location>
</feature>
<name>A0A9P4VN29_9PEZI</name>
<dbReference type="InterPro" id="IPR025718">
    <property type="entry name" value="SAP30_Sin3-bd"/>
</dbReference>
<comment type="caution">
    <text evidence="3">The sequence shown here is derived from an EMBL/GenBank/DDBJ whole genome shotgun (WGS) entry which is preliminary data.</text>
</comment>
<evidence type="ECO:0000313" key="4">
    <source>
        <dbReference type="Proteomes" id="UP000799429"/>
    </source>
</evidence>
<evidence type="ECO:0000313" key="3">
    <source>
        <dbReference type="EMBL" id="KAF2835257.1"/>
    </source>
</evidence>
<feature type="region of interest" description="Disordered" evidence="1">
    <location>
        <begin position="60"/>
        <end position="79"/>
    </location>
</feature>
<dbReference type="InterPro" id="IPR038291">
    <property type="entry name" value="SAP30_C_sf"/>
</dbReference>
<evidence type="ECO:0000256" key="1">
    <source>
        <dbReference type="SAM" id="MobiDB-lite"/>
    </source>
</evidence>
<accession>A0A9P4VN29</accession>
<evidence type="ECO:0000259" key="2">
    <source>
        <dbReference type="Pfam" id="PF13867"/>
    </source>
</evidence>
<dbReference type="AlphaFoldDB" id="A0A9P4VN29"/>
<reference evidence="3" key="1">
    <citation type="journal article" date="2020" name="Stud. Mycol.">
        <title>101 Dothideomycetes genomes: a test case for predicting lifestyles and emergence of pathogens.</title>
        <authorList>
            <person name="Haridas S."/>
            <person name="Albert R."/>
            <person name="Binder M."/>
            <person name="Bloem J."/>
            <person name="Labutti K."/>
            <person name="Salamov A."/>
            <person name="Andreopoulos B."/>
            <person name="Baker S."/>
            <person name="Barry K."/>
            <person name="Bills G."/>
            <person name="Bluhm B."/>
            <person name="Cannon C."/>
            <person name="Castanera R."/>
            <person name="Culley D."/>
            <person name="Daum C."/>
            <person name="Ezra D."/>
            <person name="Gonzalez J."/>
            <person name="Henrissat B."/>
            <person name="Kuo A."/>
            <person name="Liang C."/>
            <person name="Lipzen A."/>
            <person name="Lutzoni F."/>
            <person name="Magnuson J."/>
            <person name="Mondo S."/>
            <person name="Nolan M."/>
            <person name="Ohm R."/>
            <person name="Pangilinan J."/>
            <person name="Park H.-J."/>
            <person name="Ramirez L."/>
            <person name="Alfaro M."/>
            <person name="Sun H."/>
            <person name="Tritt A."/>
            <person name="Yoshinaga Y."/>
            <person name="Zwiers L.-H."/>
            <person name="Turgeon B."/>
            <person name="Goodwin S."/>
            <person name="Spatafora J."/>
            <person name="Crous P."/>
            <person name="Grigoriev I."/>
        </authorList>
    </citation>
    <scope>NUCLEOTIDE SEQUENCE</scope>
    <source>
        <strain evidence="3">CBS 101060</strain>
    </source>
</reference>
<organism evidence="3 4">
    <name type="scientific">Patellaria atrata CBS 101060</name>
    <dbReference type="NCBI Taxonomy" id="1346257"/>
    <lineage>
        <taxon>Eukaryota</taxon>
        <taxon>Fungi</taxon>
        <taxon>Dikarya</taxon>
        <taxon>Ascomycota</taxon>
        <taxon>Pezizomycotina</taxon>
        <taxon>Dothideomycetes</taxon>
        <taxon>Dothideomycetes incertae sedis</taxon>
        <taxon>Patellariales</taxon>
        <taxon>Patellariaceae</taxon>
        <taxon>Patellaria</taxon>
    </lineage>
</organism>
<dbReference type="Gene3D" id="6.10.160.20">
    <property type="match status" value="1"/>
</dbReference>
<dbReference type="Pfam" id="PF13867">
    <property type="entry name" value="SAP30_Sin3_bdg"/>
    <property type="match status" value="1"/>
</dbReference>
<sequence length="186" mass="20560">MPPAKIRVQQDDSKPEPPFLKEKSGAAHLLAARGRRNGHNGVQNGSSLKEVMTTEEAATMANGDSNSSLQNGTGRIPWASEDPQLLQSYRSAYGLDTPSSFKGPLSHIQLSHGIGPLSPTMARKRAQRRVRKEQLALAVRKNFNALAVNENEVIVDFLYKVKSQDKAFRMHFGPQKLIAPKEYGQR</sequence>
<dbReference type="OrthoDB" id="510958at2759"/>
<feature type="compositionally biased region" description="Basic and acidic residues" evidence="1">
    <location>
        <begin position="8"/>
        <end position="21"/>
    </location>
</feature>
<dbReference type="Proteomes" id="UP000799429">
    <property type="component" value="Unassembled WGS sequence"/>
</dbReference>
<protein>
    <recommendedName>
        <fullName evidence="2">Histone deacetylase complex subunit SAP30 Sin3 binding domain-containing protein</fullName>
    </recommendedName>
</protein>
<proteinExistence type="predicted"/>
<feature type="compositionally biased region" description="Polar residues" evidence="1">
    <location>
        <begin position="62"/>
        <end position="73"/>
    </location>
</feature>
<keyword evidence="4" id="KW-1185">Reference proteome</keyword>
<feature type="region of interest" description="Disordered" evidence="1">
    <location>
        <begin position="1"/>
        <end position="21"/>
    </location>
</feature>